<accession>A0A160VWG1</accession>
<organism evidence="3 4">
    <name type="scientific">Thermococcus chitonophagus</name>
    <dbReference type="NCBI Taxonomy" id="54262"/>
    <lineage>
        <taxon>Archaea</taxon>
        <taxon>Methanobacteriati</taxon>
        <taxon>Methanobacteriota</taxon>
        <taxon>Thermococci</taxon>
        <taxon>Thermococcales</taxon>
        <taxon>Thermococcaceae</taxon>
        <taxon>Thermococcus</taxon>
    </lineage>
</organism>
<reference evidence="3" key="1">
    <citation type="submission" date="2016-01" db="EMBL/GenBank/DDBJ databases">
        <authorList>
            <person name="Oliw E.H."/>
        </authorList>
    </citation>
    <scope>NUCLEOTIDE SEQUENCE</scope>
    <source>
        <strain evidence="3">1</strain>
    </source>
</reference>
<gene>
    <name evidence="2" type="ORF">A3L04_06770</name>
    <name evidence="3" type="ORF">CHITON_1492</name>
</gene>
<dbReference type="KEGG" id="tch:CHITON_1492"/>
<keyword evidence="5" id="KW-1185">Reference proteome</keyword>
<evidence type="ECO:0000313" key="2">
    <source>
        <dbReference type="EMBL" id="ASJ16799.1"/>
    </source>
</evidence>
<dbReference type="RefSeq" id="WP_068578183.1">
    <property type="nucleotide sequence ID" value="NZ_CP015193.1"/>
</dbReference>
<dbReference type="OrthoDB" id="86145at2157"/>
<dbReference type="AlphaFoldDB" id="A0A160VWG1"/>
<proteinExistence type="predicted"/>
<evidence type="ECO:0000313" key="4">
    <source>
        <dbReference type="Proteomes" id="UP000093069"/>
    </source>
</evidence>
<sequence>MRIIIKPDKGFGKIVLEIDEDLASRITEISRKFNISVEDVIVRALSGNFRQPRRNLGNLEKEVKELEKKVWELEKEYAPLRFKAYGVSEDNKLLAIELIGLMAENAQLRRFLRMKIERNEELRNIVRYYLSG</sequence>
<name>A0A160VWG1_9EURY</name>
<dbReference type="Proteomes" id="UP000250189">
    <property type="component" value="Chromosome"/>
</dbReference>
<dbReference type="GeneID" id="33322267"/>
<evidence type="ECO:0000313" key="3">
    <source>
        <dbReference type="EMBL" id="CUX78271.1"/>
    </source>
</evidence>
<feature type="coiled-coil region" evidence="1">
    <location>
        <begin position="49"/>
        <end position="76"/>
    </location>
</feature>
<evidence type="ECO:0000313" key="5">
    <source>
        <dbReference type="Proteomes" id="UP000250189"/>
    </source>
</evidence>
<reference evidence="4" key="2">
    <citation type="submission" date="2016-01" db="EMBL/GenBank/DDBJ databases">
        <authorList>
            <person name="Vorgias C.E."/>
        </authorList>
    </citation>
    <scope>NUCLEOTIDE SEQUENCE [LARGE SCALE GENOMIC DNA]</scope>
</reference>
<protein>
    <submittedName>
        <fullName evidence="3">Uncharacterized protein</fullName>
    </submittedName>
</protein>
<dbReference type="EMBL" id="CP015193">
    <property type="protein sequence ID" value="ASJ16799.1"/>
    <property type="molecule type" value="Genomic_DNA"/>
</dbReference>
<dbReference type="Proteomes" id="UP000093069">
    <property type="component" value="Chromosome I"/>
</dbReference>
<dbReference type="EMBL" id="LN999010">
    <property type="protein sequence ID" value="CUX78271.1"/>
    <property type="molecule type" value="Genomic_DNA"/>
</dbReference>
<dbReference type="STRING" id="54262.CHITON_1492"/>
<reference evidence="2 5" key="3">
    <citation type="submission" date="2016-04" db="EMBL/GenBank/DDBJ databases">
        <title>Complete genome sequence of Thermococcus chitonophagus type strain GC74.</title>
        <authorList>
            <person name="Oger P.M."/>
        </authorList>
    </citation>
    <scope>NUCLEOTIDE SEQUENCE [LARGE SCALE GENOMIC DNA]</scope>
    <source>
        <strain evidence="2 5">GC74</strain>
    </source>
</reference>
<evidence type="ECO:0000256" key="1">
    <source>
        <dbReference type="SAM" id="Coils"/>
    </source>
</evidence>
<keyword evidence="1" id="KW-0175">Coiled coil</keyword>